<sequence length="101" mass="11466">MTSSISRFDKNATTSSVKPCWTSCSVCVFSDDVFDVMVLWAHEGDSESRRIYVTTPYSVRQFGPCLFEHVESTLHWGTILGHIVTPFRVPDPFIKNMIVGY</sequence>
<name>A0A1R1XB16_9FUNG</name>
<dbReference type="EMBL" id="LSSM01005841">
    <property type="protein sequence ID" value="OMJ11832.1"/>
    <property type="molecule type" value="Genomic_DNA"/>
</dbReference>
<reference evidence="2" key="1">
    <citation type="submission" date="2017-01" db="EMBL/GenBank/DDBJ databases">
        <authorList>
            <person name="Wang Y."/>
            <person name="White M."/>
            <person name="Kvist S."/>
            <person name="Moncalvo J.-M."/>
        </authorList>
    </citation>
    <scope>NUCLEOTIDE SEQUENCE [LARGE SCALE GENOMIC DNA]</scope>
    <source>
        <strain evidence="2">ID-206-W2</strain>
    </source>
</reference>
<proteinExistence type="predicted"/>
<keyword evidence="2" id="KW-1185">Reference proteome</keyword>
<dbReference type="AlphaFoldDB" id="A0A1R1XB16"/>
<organism evidence="1 2">
    <name type="scientific">Smittium culicis</name>
    <dbReference type="NCBI Taxonomy" id="133412"/>
    <lineage>
        <taxon>Eukaryota</taxon>
        <taxon>Fungi</taxon>
        <taxon>Fungi incertae sedis</taxon>
        <taxon>Zoopagomycota</taxon>
        <taxon>Kickxellomycotina</taxon>
        <taxon>Harpellomycetes</taxon>
        <taxon>Harpellales</taxon>
        <taxon>Legeriomycetaceae</taxon>
        <taxon>Smittium</taxon>
    </lineage>
</organism>
<protein>
    <submittedName>
        <fullName evidence="1">Uncharacterized protein</fullName>
    </submittedName>
</protein>
<dbReference type="Proteomes" id="UP000187429">
    <property type="component" value="Unassembled WGS sequence"/>
</dbReference>
<evidence type="ECO:0000313" key="1">
    <source>
        <dbReference type="EMBL" id="OMJ11832.1"/>
    </source>
</evidence>
<comment type="caution">
    <text evidence="1">The sequence shown here is derived from an EMBL/GenBank/DDBJ whole genome shotgun (WGS) entry which is preliminary data.</text>
</comment>
<gene>
    <name evidence="1" type="ORF">AYI69_g9688</name>
</gene>
<accession>A0A1R1XB16</accession>
<evidence type="ECO:0000313" key="2">
    <source>
        <dbReference type="Proteomes" id="UP000187429"/>
    </source>
</evidence>